<evidence type="ECO:0000313" key="2">
    <source>
        <dbReference type="EMBL" id="PIN10590.1"/>
    </source>
</evidence>
<protein>
    <submittedName>
        <fullName evidence="2">Uncharacterized protein</fullName>
    </submittedName>
</protein>
<evidence type="ECO:0000313" key="3">
    <source>
        <dbReference type="Proteomes" id="UP000231279"/>
    </source>
</evidence>
<gene>
    <name evidence="2" type="ORF">CDL12_16819</name>
</gene>
<dbReference type="AlphaFoldDB" id="A0A2G9H009"/>
<name>A0A2G9H009_9LAMI</name>
<organism evidence="2 3">
    <name type="scientific">Handroanthus impetiginosus</name>
    <dbReference type="NCBI Taxonomy" id="429701"/>
    <lineage>
        <taxon>Eukaryota</taxon>
        <taxon>Viridiplantae</taxon>
        <taxon>Streptophyta</taxon>
        <taxon>Embryophyta</taxon>
        <taxon>Tracheophyta</taxon>
        <taxon>Spermatophyta</taxon>
        <taxon>Magnoliopsida</taxon>
        <taxon>eudicotyledons</taxon>
        <taxon>Gunneridae</taxon>
        <taxon>Pentapetalae</taxon>
        <taxon>asterids</taxon>
        <taxon>lamiids</taxon>
        <taxon>Lamiales</taxon>
        <taxon>Bignoniaceae</taxon>
        <taxon>Crescentiina</taxon>
        <taxon>Tabebuia alliance</taxon>
        <taxon>Handroanthus</taxon>
    </lineage>
</organism>
<sequence length="144" mass="15746">MSNGEVEWTEMCSVFETPKPVGVFEGHEVIQISDDRSIPRPPEAQNRVPSIPTNVRRGSPSPISSAFWNDLSRIVGRSEVAFQDSVQYPPPRTYIFTSNELIVGACQDQTRTSTKRSCIRHSHASDPSTGEAGCSSHASSATPK</sequence>
<evidence type="ECO:0000256" key="1">
    <source>
        <dbReference type="SAM" id="MobiDB-lite"/>
    </source>
</evidence>
<feature type="compositionally biased region" description="Basic residues" evidence="1">
    <location>
        <begin position="113"/>
        <end position="122"/>
    </location>
</feature>
<keyword evidence="3" id="KW-1185">Reference proteome</keyword>
<feature type="region of interest" description="Disordered" evidence="1">
    <location>
        <begin position="34"/>
        <end position="62"/>
    </location>
</feature>
<comment type="caution">
    <text evidence="2">The sequence shown here is derived from an EMBL/GenBank/DDBJ whole genome shotgun (WGS) entry which is preliminary data.</text>
</comment>
<dbReference type="EMBL" id="NKXS01003186">
    <property type="protein sequence ID" value="PIN10590.1"/>
    <property type="molecule type" value="Genomic_DNA"/>
</dbReference>
<feature type="region of interest" description="Disordered" evidence="1">
    <location>
        <begin position="112"/>
        <end position="144"/>
    </location>
</feature>
<reference evidence="3" key="1">
    <citation type="journal article" date="2018" name="Gigascience">
        <title>Genome assembly of the Pink Ipe (Handroanthus impetiginosus, Bignoniaceae), a highly valued, ecologically keystone Neotropical timber forest tree.</title>
        <authorList>
            <person name="Silva-Junior O.B."/>
            <person name="Grattapaglia D."/>
            <person name="Novaes E."/>
            <person name="Collevatti R.G."/>
        </authorList>
    </citation>
    <scope>NUCLEOTIDE SEQUENCE [LARGE SCALE GENOMIC DNA]</scope>
    <source>
        <strain evidence="3">cv. UFG-1</strain>
    </source>
</reference>
<dbReference type="Proteomes" id="UP000231279">
    <property type="component" value="Unassembled WGS sequence"/>
</dbReference>
<proteinExistence type="predicted"/>
<accession>A0A2G9H009</accession>